<evidence type="ECO:0000313" key="2">
    <source>
        <dbReference type="EMBL" id="MBO0350113.1"/>
    </source>
</evidence>
<proteinExistence type="predicted"/>
<sequence>MSEDLARARMTRHQHLAKNRQQSMLTRSAEEIGLDNNECWKSNADQCQSNGCQPYNSNGASMS</sequence>
<reference evidence="2 3" key="1">
    <citation type="submission" date="2021-03" db="EMBL/GenBank/DDBJ databases">
        <title>Metabolic Capacity of the Antarctic Cyanobacterium Phormidium pseudopriestleyi that Sustains Oxygenic Photosynthesis in the Presence of Hydrogen Sulfide.</title>
        <authorList>
            <person name="Lumian J.E."/>
            <person name="Jungblut A.D."/>
            <person name="Dillon M.L."/>
            <person name="Hawes I."/>
            <person name="Doran P.T."/>
            <person name="Mackey T.J."/>
            <person name="Dick G.J."/>
            <person name="Grettenberger C.L."/>
            <person name="Sumner D.Y."/>
        </authorList>
    </citation>
    <scope>NUCLEOTIDE SEQUENCE [LARGE SCALE GENOMIC DNA]</scope>
    <source>
        <strain evidence="2 3">FRX01</strain>
    </source>
</reference>
<protein>
    <submittedName>
        <fullName evidence="2">Uncharacterized protein</fullName>
    </submittedName>
</protein>
<evidence type="ECO:0000256" key="1">
    <source>
        <dbReference type="SAM" id="MobiDB-lite"/>
    </source>
</evidence>
<feature type="region of interest" description="Disordered" evidence="1">
    <location>
        <begin position="1"/>
        <end position="24"/>
    </location>
</feature>
<gene>
    <name evidence="2" type="ORF">J0895_13520</name>
</gene>
<organism evidence="2 3">
    <name type="scientific">Phormidium pseudopriestleyi FRX01</name>
    <dbReference type="NCBI Taxonomy" id="1759528"/>
    <lineage>
        <taxon>Bacteria</taxon>
        <taxon>Bacillati</taxon>
        <taxon>Cyanobacteriota</taxon>
        <taxon>Cyanophyceae</taxon>
        <taxon>Oscillatoriophycideae</taxon>
        <taxon>Oscillatoriales</taxon>
        <taxon>Oscillatoriaceae</taxon>
        <taxon>Phormidium</taxon>
    </lineage>
</organism>
<name>A0ABS3FST5_9CYAN</name>
<dbReference type="RefSeq" id="WP_207088614.1">
    <property type="nucleotide sequence ID" value="NZ_JAFLQW010000359.1"/>
</dbReference>
<dbReference type="Proteomes" id="UP000664844">
    <property type="component" value="Unassembled WGS sequence"/>
</dbReference>
<feature type="compositionally biased region" description="Basic residues" evidence="1">
    <location>
        <begin position="9"/>
        <end position="18"/>
    </location>
</feature>
<accession>A0ABS3FST5</accession>
<evidence type="ECO:0000313" key="3">
    <source>
        <dbReference type="Proteomes" id="UP000664844"/>
    </source>
</evidence>
<comment type="caution">
    <text evidence="2">The sequence shown here is derived from an EMBL/GenBank/DDBJ whole genome shotgun (WGS) entry which is preliminary data.</text>
</comment>
<dbReference type="EMBL" id="JAFLQW010000359">
    <property type="protein sequence ID" value="MBO0350113.1"/>
    <property type="molecule type" value="Genomic_DNA"/>
</dbReference>
<keyword evidence="3" id="KW-1185">Reference proteome</keyword>